<keyword evidence="10 15" id="KW-0798">TonB box</keyword>
<keyword evidence="13 14" id="KW-0998">Cell outer membrane</keyword>
<protein>
    <submittedName>
        <fullName evidence="18">Ferric siderophore receptor</fullName>
    </submittedName>
</protein>
<evidence type="ECO:0000256" key="7">
    <source>
        <dbReference type="ARBA" id="ARBA00022729"/>
    </source>
</evidence>
<keyword evidence="7" id="KW-0732">Signal</keyword>
<accession>A0A1B2M4C9</accession>
<keyword evidence="5" id="KW-0410">Iron transport</keyword>
<feature type="domain" description="TonB-dependent receptor-like beta-barrel" evidence="16">
    <location>
        <begin position="306"/>
        <end position="655"/>
    </location>
</feature>
<evidence type="ECO:0000256" key="8">
    <source>
        <dbReference type="ARBA" id="ARBA00023004"/>
    </source>
</evidence>
<evidence type="ECO:0000256" key="6">
    <source>
        <dbReference type="ARBA" id="ARBA00022692"/>
    </source>
</evidence>
<dbReference type="InterPro" id="IPR039426">
    <property type="entry name" value="TonB-dep_rcpt-like"/>
</dbReference>
<dbReference type="AlphaFoldDB" id="A0A1B2M4C9"/>
<gene>
    <name evidence="18" type="ORF">BFG52_14090</name>
</gene>
<keyword evidence="9" id="KW-0406">Ion transport</keyword>
<evidence type="ECO:0000256" key="4">
    <source>
        <dbReference type="ARBA" id="ARBA00022452"/>
    </source>
</evidence>
<dbReference type="Gene3D" id="2.170.130.10">
    <property type="entry name" value="TonB-dependent receptor, plug domain"/>
    <property type="match status" value="1"/>
</dbReference>
<evidence type="ECO:0000256" key="15">
    <source>
        <dbReference type="RuleBase" id="RU003357"/>
    </source>
</evidence>
<evidence type="ECO:0000313" key="18">
    <source>
        <dbReference type="EMBL" id="AOA60012.1"/>
    </source>
</evidence>
<dbReference type="CDD" id="cd01347">
    <property type="entry name" value="ligand_gated_channel"/>
    <property type="match status" value="1"/>
</dbReference>
<evidence type="ECO:0000256" key="2">
    <source>
        <dbReference type="ARBA" id="ARBA00009810"/>
    </source>
</evidence>
<keyword evidence="8" id="KW-0408">Iron</keyword>
<keyword evidence="11 14" id="KW-0472">Membrane</keyword>
<evidence type="ECO:0000256" key="1">
    <source>
        <dbReference type="ARBA" id="ARBA00004571"/>
    </source>
</evidence>
<dbReference type="InterPro" id="IPR010105">
    <property type="entry name" value="TonB_sidphr_rcpt"/>
</dbReference>
<evidence type="ECO:0000256" key="12">
    <source>
        <dbReference type="ARBA" id="ARBA00023170"/>
    </source>
</evidence>
<evidence type="ECO:0000313" key="19">
    <source>
        <dbReference type="Proteomes" id="UP000093391"/>
    </source>
</evidence>
<dbReference type="STRING" id="1789224.BFG52_14090"/>
<dbReference type="KEGG" id="ala:BFG52_14090"/>
<reference evidence="18 19" key="1">
    <citation type="submission" date="2016-08" db="EMBL/GenBank/DDBJ databases">
        <authorList>
            <person name="Seilhamer J.J."/>
        </authorList>
    </citation>
    <scope>NUCLEOTIDE SEQUENCE [LARGE SCALE GENOMIC DNA]</scope>
    <source>
        <strain evidence="18 19">BRTC-1</strain>
    </source>
</reference>
<evidence type="ECO:0000256" key="11">
    <source>
        <dbReference type="ARBA" id="ARBA00023136"/>
    </source>
</evidence>
<evidence type="ECO:0000256" key="14">
    <source>
        <dbReference type="PROSITE-ProRule" id="PRU01360"/>
    </source>
</evidence>
<proteinExistence type="inferred from homology"/>
<dbReference type="SUPFAM" id="SSF56935">
    <property type="entry name" value="Porins"/>
    <property type="match status" value="1"/>
</dbReference>
<dbReference type="GO" id="GO:0015891">
    <property type="term" value="P:siderophore transport"/>
    <property type="evidence" value="ECO:0007669"/>
    <property type="project" value="InterPro"/>
</dbReference>
<dbReference type="PANTHER" id="PTHR32552:SF68">
    <property type="entry name" value="FERRICHROME OUTER MEMBRANE TRANSPORTER_PHAGE RECEPTOR"/>
    <property type="match status" value="1"/>
</dbReference>
<evidence type="ECO:0000259" key="17">
    <source>
        <dbReference type="Pfam" id="PF07715"/>
    </source>
</evidence>
<dbReference type="PROSITE" id="PS52016">
    <property type="entry name" value="TONB_DEPENDENT_REC_3"/>
    <property type="match status" value="1"/>
</dbReference>
<evidence type="ECO:0000259" key="16">
    <source>
        <dbReference type="Pfam" id="PF00593"/>
    </source>
</evidence>
<dbReference type="Pfam" id="PF07715">
    <property type="entry name" value="Plug"/>
    <property type="match status" value="1"/>
</dbReference>
<dbReference type="PANTHER" id="PTHR32552">
    <property type="entry name" value="FERRICHROME IRON RECEPTOR-RELATED"/>
    <property type="match status" value="1"/>
</dbReference>
<dbReference type="Pfam" id="PF00593">
    <property type="entry name" value="TonB_dep_Rec_b-barrel"/>
    <property type="match status" value="1"/>
</dbReference>
<evidence type="ECO:0000256" key="10">
    <source>
        <dbReference type="ARBA" id="ARBA00023077"/>
    </source>
</evidence>
<dbReference type="InterPro" id="IPR012910">
    <property type="entry name" value="Plug_dom"/>
</dbReference>
<evidence type="ECO:0000256" key="9">
    <source>
        <dbReference type="ARBA" id="ARBA00023065"/>
    </source>
</evidence>
<dbReference type="InterPro" id="IPR037066">
    <property type="entry name" value="Plug_dom_sf"/>
</dbReference>
<keyword evidence="12 18" id="KW-0675">Receptor</keyword>
<organism evidence="18 19">
    <name type="scientific">Acinetobacter larvae</name>
    <dbReference type="NCBI Taxonomy" id="1789224"/>
    <lineage>
        <taxon>Bacteria</taxon>
        <taxon>Pseudomonadati</taxon>
        <taxon>Pseudomonadota</taxon>
        <taxon>Gammaproteobacteria</taxon>
        <taxon>Moraxellales</taxon>
        <taxon>Moraxellaceae</taxon>
        <taxon>Acinetobacter</taxon>
    </lineage>
</organism>
<dbReference type="Proteomes" id="UP000093391">
    <property type="component" value="Chromosome"/>
</dbReference>
<keyword evidence="4 14" id="KW-1134">Transmembrane beta strand</keyword>
<evidence type="ECO:0000256" key="3">
    <source>
        <dbReference type="ARBA" id="ARBA00022448"/>
    </source>
</evidence>
<feature type="domain" description="TonB-dependent receptor plug" evidence="17">
    <location>
        <begin position="30"/>
        <end position="132"/>
    </location>
</feature>
<dbReference type="InterPro" id="IPR000531">
    <property type="entry name" value="Beta-barrel_TonB"/>
</dbReference>
<sequence>MVYAASENTQQDPYGLSKKVQVANKIAVDLAETPQSINVVSQQQMALQQAHSSSEALRYSAGLNSEKFGGFGSYLDLTRIRGVDADYYLDGIRVVSNPGSWLPQIDAFGLEKIEVLRGPASATYGQGLGGGVVNQISKRPQEESRHAIQIGYGRYDEKRLGLDSTGPLNQSGSLLYRTVVSALDSDNQIQNSHHRRLYFAPSITWRPNAQLDWTVMGSYTREPELPNYNALPAVFYGLNQSTYPALDRHQSYTDYRANSSSRTQKSLSSLLQYRLNEQWRLVSNARYMHIDSDIYRSIVYGYQEQNGRPMLKGYYEDTPATVSTFSIDQYITGQFNTGALGHDLAVGVDYTTGTLKNALYSVGPILFDPYQPPYHTEVTPDFSSSYAAPWKEQQDFDRIGFYVQDQLSYQGWRLNVAARYDHAKNDQKTNIYSPNVTELNQNEKKWSYRGALSYVFEQGWVPYISYSTAFDPILGTKHDGSLFVPVETKQTELGLKYKMPNQQLLLTAAIFQLNQTNLKTGDAEHLGFNLQAGEVRSRGLDLQAIGKLTPQININAGYTYLDNELIKDTTYQGKGLTQTPEHSATLWLDYHFDRTMLAGLTLGTGVRYLGSSYGDPKNHFKVPAATLWDISLHYALDAMLPSLKQSSIALKVDNVSNKHYVASCTSQMYCFVGQDRNVRLSFDYQW</sequence>
<name>A0A1B2M4C9_9GAMM</name>
<dbReference type="GO" id="GO:0038023">
    <property type="term" value="F:signaling receptor activity"/>
    <property type="evidence" value="ECO:0007669"/>
    <property type="project" value="InterPro"/>
</dbReference>
<dbReference type="GO" id="GO:0009279">
    <property type="term" value="C:cell outer membrane"/>
    <property type="evidence" value="ECO:0007669"/>
    <property type="project" value="UniProtKB-SubCell"/>
</dbReference>
<dbReference type="Gene3D" id="2.40.170.20">
    <property type="entry name" value="TonB-dependent receptor, beta-barrel domain"/>
    <property type="match status" value="1"/>
</dbReference>
<comment type="similarity">
    <text evidence="2 14 15">Belongs to the TonB-dependent receptor family.</text>
</comment>
<dbReference type="EMBL" id="CP016895">
    <property type="protein sequence ID" value="AOA60012.1"/>
    <property type="molecule type" value="Genomic_DNA"/>
</dbReference>
<keyword evidence="6 14" id="KW-0812">Transmembrane</keyword>
<dbReference type="InterPro" id="IPR036942">
    <property type="entry name" value="Beta-barrel_TonB_sf"/>
</dbReference>
<keyword evidence="19" id="KW-1185">Reference proteome</keyword>
<dbReference type="NCBIfam" id="TIGR01783">
    <property type="entry name" value="TonB-siderophor"/>
    <property type="match status" value="1"/>
</dbReference>
<evidence type="ECO:0000256" key="5">
    <source>
        <dbReference type="ARBA" id="ARBA00022496"/>
    </source>
</evidence>
<evidence type="ECO:0000256" key="13">
    <source>
        <dbReference type="ARBA" id="ARBA00023237"/>
    </source>
</evidence>
<comment type="subcellular location">
    <subcellularLocation>
        <location evidence="1 14">Cell outer membrane</location>
        <topology evidence="1 14">Multi-pass membrane protein</topology>
    </subcellularLocation>
</comment>
<dbReference type="GO" id="GO:0015344">
    <property type="term" value="F:siderophore uptake transmembrane transporter activity"/>
    <property type="evidence" value="ECO:0007669"/>
    <property type="project" value="TreeGrafter"/>
</dbReference>
<keyword evidence="3 14" id="KW-0813">Transport</keyword>